<organism evidence="3 4">
    <name type="scientific">Xyrichtys novacula</name>
    <name type="common">Pearly razorfish</name>
    <name type="synonym">Hemipteronotus novacula</name>
    <dbReference type="NCBI Taxonomy" id="13765"/>
    <lineage>
        <taxon>Eukaryota</taxon>
        <taxon>Metazoa</taxon>
        <taxon>Chordata</taxon>
        <taxon>Craniata</taxon>
        <taxon>Vertebrata</taxon>
        <taxon>Euteleostomi</taxon>
        <taxon>Actinopterygii</taxon>
        <taxon>Neopterygii</taxon>
        <taxon>Teleostei</taxon>
        <taxon>Neoteleostei</taxon>
        <taxon>Acanthomorphata</taxon>
        <taxon>Eupercaria</taxon>
        <taxon>Labriformes</taxon>
        <taxon>Labridae</taxon>
        <taxon>Xyrichtys</taxon>
    </lineage>
</organism>
<feature type="compositionally biased region" description="Basic and acidic residues" evidence="1">
    <location>
        <begin position="156"/>
        <end position="182"/>
    </location>
</feature>
<dbReference type="PANTHER" id="PTHR22529:SF1">
    <property type="entry name" value="EPITHELIAL-STROMAL INTERACTION PROTEIN 1"/>
    <property type="match status" value="1"/>
</dbReference>
<feature type="compositionally biased region" description="Basic and acidic residues" evidence="1">
    <location>
        <begin position="209"/>
        <end position="230"/>
    </location>
</feature>
<dbReference type="PANTHER" id="PTHR22529">
    <property type="entry name" value="EPITHELIAL-STROMAL INTERACTION PROTEIN 1"/>
    <property type="match status" value="1"/>
</dbReference>
<dbReference type="Proteomes" id="UP001178508">
    <property type="component" value="Chromosome 18"/>
</dbReference>
<feature type="region of interest" description="Disordered" evidence="1">
    <location>
        <begin position="126"/>
        <end position="290"/>
    </location>
</feature>
<feature type="domain" description="CUE" evidence="2">
    <location>
        <begin position="299"/>
        <end position="342"/>
    </location>
</feature>
<feature type="compositionally biased region" description="Basic and acidic residues" evidence="1">
    <location>
        <begin position="79"/>
        <end position="92"/>
    </location>
</feature>
<dbReference type="AlphaFoldDB" id="A0AAV1GYS3"/>
<dbReference type="InterPro" id="IPR026185">
    <property type="entry name" value="EPSTI1"/>
</dbReference>
<evidence type="ECO:0000313" key="4">
    <source>
        <dbReference type="Proteomes" id="UP001178508"/>
    </source>
</evidence>
<dbReference type="CDD" id="cd14279">
    <property type="entry name" value="CUE"/>
    <property type="match status" value="1"/>
</dbReference>
<evidence type="ECO:0000313" key="3">
    <source>
        <dbReference type="EMBL" id="CAJ1078936.1"/>
    </source>
</evidence>
<feature type="region of interest" description="Disordered" evidence="1">
    <location>
        <begin position="1"/>
        <end position="104"/>
    </location>
</feature>
<gene>
    <name evidence="3" type="ORF">XNOV1_A028347</name>
</gene>
<proteinExistence type="predicted"/>
<feature type="compositionally biased region" description="Basic and acidic residues" evidence="1">
    <location>
        <begin position="131"/>
        <end position="142"/>
    </location>
</feature>
<feature type="compositionally biased region" description="Basic and acidic residues" evidence="1">
    <location>
        <begin position="241"/>
        <end position="269"/>
    </location>
</feature>
<keyword evidence="4" id="KW-1185">Reference proteome</keyword>
<feature type="compositionally biased region" description="Low complexity" evidence="1">
    <location>
        <begin position="41"/>
        <end position="56"/>
    </location>
</feature>
<accession>A0AAV1GYS3</accession>
<evidence type="ECO:0000256" key="1">
    <source>
        <dbReference type="SAM" id="MobiDB-lite"/>
    </source>
</evidence>
<feature type="compositionally biased region" description="Basic and acidic residues" evidence="1">
    <location>
        <begin position="1"/>
        <end position="12"/>
    </location>
</feature>
<dbReference type="EMBL" id="OY660881">
    <property type="protein sequence ID" value="CAJ1078936.1"/>
    <property type="molecule type" value="Genomic_DNA"/>
</dbReference>
<feature type="compositionally biased region" description="Polar residues" evidence="1">
    <location>
        <begin position="13"/>
        <end position="33"/>
    </location>
</feature>
<dbReference type="InterPro" id="IPR003892">
    <property type="entry name" value="CUE"/>
</dbReference>
<name>A0AAV1GYS3_XYRNO</name>
<protein>
    <submittedName>
        <fullName evidence="3">Epithelial-stromal interaction protein 1</fullName>
    </submittedName>
</protein>
<evidence type="ECO:0000259" key="2">
    <source>
        <dbReference type="PROSITE" id="PS51140"/>
    </source>
</evidence>
<sequence length="342" mass="40234">MDPYKNQRDSRRNNNTYPQDTSGVYGNKDSGTPETPDRNQPDNLQQQRQQADRQPQYSGGFTVIPPNESRRSKITMMAQKEEQELQKWKEANRPSSVRLNPEKLGGNVSLAEAREKQLTELRCSKLQKKLKKEEMDRRKRQEEEEELQRMKAVQRQKAELLEEKRRQEDQMRREQYKQDHLRANKTFLQRFERTAPGPLASSSATHTSSRSESKEGFKKKEPKSERDVLQQHKRVNTAFLDRLEGRGRANEERESVQEEEERPYFKTEESNSAWREPPATYLDPEPDTDWAQEADPDPDYDWALMKLVNSFPNFSKEFLEDILNQCNGDYEQAYVLLISTLS</sequence>
<dbReference type="PROSITE" id="PS51140">
    <property type="entry name" value="CUE"/>
    <property type="match status" value="1"/>
</dbReference>
<dbReference type="GO" id="GO:0043130">
    <property type="term" value="F:ubiquitin binding"/>
    <property type="evidence" value="ECO:0007669"/>
    <property type="project" value="InterPro"/>
</dbReference>
<reference evidence="3" key="1">
    <citation type="submission" date="2023-08" db="EMBL/GenBank/DDBJ databases">
        <authorList>
            <person name="Alioto T."/>
            <person name="Alioto T."/>
            <person name="Gomez Garrido J."/>
        </authorList>
    </citation>
    <scope>NUCLEOTIDE SEQUENCE</scope>
</reference>